<protein>
    <submittedName>
        <fullName evidence="1">Uncharacterized protein</fullName>
    </submittedName>
</protein>
<evidence type="ECO:0000313" key="1">
    <source>
        <dbReference type="EMBL" id="CAA9577327.1"/>
    </source>
</evidence>
<dbReference type="EMBL" id="CADCWN010000207">
    <property type="protein sequence ID" value="CAA9577327.1"/>
    <property type="molecule type" value="Genomic_DNA"/>
</dbReference>
<dbReference type="AlphaFoldDB" id="A0A6J4VFT6"/>
<name>A0A6J4VFT6_9BACT</name>
<gene>
    <name evidence="1" type="ORF">AVDCRST_MAG18-2708</name>
</gene>
<accession>A0A6J4VFT6</accession>
<reference evidence="1" key="1">
    <citation type="submission" date="2020-02" db="EMBL/GenBank/DDBJ databases">
        <authorList>
            <person name="Meier V. D."/>
        </authorList>
    </citation>
    <scope>NUCLEOTIDE SEQUENCE</scope>
    <source>
        <strain evidence="1">AVDCRST_MAG18</strain>
    </source>
</reference>
<proteinExistence type="predicted"/>
<sequence length="79" mass="8403">MTDEHEPDLAVEGLLAVVEAEFGARLDEEGRANVRRQIERIVANSRALSAYPLTNGQEPDFVFTASGGSGGGSTARREG</sequence>
<organism evidence="1">
    <name type="scientific">uncultured Thermomicrobiales bacterium</name>
    <dbReference type="NCBI Taxonomy" id="1645740"/>
    <lineage>
        <taxon>Bacteria</taxon>
        <taxon>Pseudomonadati</taxon>
        <taxon>Thermomicrobiota</taxon>
        <taxon>Thermomicrobia</taxon>
        <taxon>Thermomicrobiales</taxon>
        <taxon>environmental samples</taxon>
    </lineage>
</organism>